<dbReference type="SUPFAM" id="SSF55073">
    <property type="entry name" value="Nucleotide cyclase"/>
    <property type="match status" value="1"/>
</dbReference>
<protein>
    <submittedName>
        <fullName evidence="2">Diguanylate cyclase (GGDEF) domain-containing protein</fullName>
    </submittedName>
</protein>
<dbReference type="CDD" id="cd01949">
    <property type="entry name" value="GGDEF"/>
    <property type="match status" value="1"/>
</dbReference>
<dbReference type="PANTHER" id="PTHR45138">
    <property type="entry name" value="REGULATORY COMPONENTS OF SENSORY TRANSDUCTION SYSTEM"/>
    <property type="match status" value="1"/>
</dbReference>
<dbReference type="RefSeq" id="WP_093618316.1">
    <property type="nucleotide sequence ID" value="NZ_BOMT01000052.1"/>
</dbReference>
<accession>A0A1I2I9D7</accession>
<dbReference type="Gene3D" id="3.30.70.270">
    <property type="match status" value="1"/>
</dbReference>
<organism evidence="2 3">
    <name type="scientific">Actinoplanes philippinensis</name>
    <dbReference type="NCBI Taxonomy" id="35752"/>
    <lineage>
        <taxon>Bacteria</taxon>
        <taxon>Bacillati</taxon>
        <taxon>Actinomycetota</taxon>
        <taxon>Actinomycetes</taxon>
        <taxon>Micromonosporales</taxon>
        <taxon>Micromonosporaceae</taxon>
        <taxon>Actinoplanes</taxon>
    </lineage>
</organism>
<dbReference type="InterPro" id="IPR043128">
    <property type="entry name" value="Rev_trsase/Diguanyl_cyclase"/>
</dbReference>
<gene>
    <name evidence="2" type="ORF">SAMN05421541_109458</name>
</gene>
<dbReference type="AlphaFoldDB" id="A0A1I2I9D7"/>
<dbReference type="Proteomes" id="UP000199645">
    <property type="component" value="Unassembled WGS sequence"/>
</dbReference>
<dbReference type="PROSITE" id="PS50887">
    <property type="entry name" value="GGDEF"/>
    <property type="match status" value="1"/>
</dbReference>
<dbReference type="EMBL" id="FONV01000009">
    <property type="protein sequence ID" value="SFF38855.1"/>
    <property type="molecule type" value="Genomic_DNA"/>
</dbReference>
<dbReference type="PANTHER" id="PTHR45138:SF9">
    <property type="entry name" value="DIGUANYLATE CYCLASE DGCM-RELATED"/>
    <property type="match status" value="1"/>
</dbReference>
<evidence type="ECO:0000313" key="3">
    <source>
        <dbReference type="Proteomes" id="UP000199645"/>
    </source>
</evidence>
<dbReference type="OrthoDB" id="23692at2"/>
<evidence type="ECO:0000259" key="1">
    <source>
        <dbReference type="PROSITE" id="PS50887"/>
    </source>
</evidence>
<name>A0A1I2I9D7_9ACTN</name>
<dbReference type="NCBIfam" id="TIGR00254">
    <property type="entry name" value="GGDEF"/>
    <property type="match status" value="1"/>
</dbReference>
<dbReference type="InterPro" id="IPR000160">
    <property type="entry name" value="GGDEF_dom"/>
</dbReference>
<dbReference type="STRING" id="35752.SAMN05421541_109458"/>
<dbReference type="GO" id="GO:0005886">
    <property type="term" value="C:plasma membrane"/>
    <property type="evidence" value="ECO:0007669"/>
    <property type="project" value="TreeGrafter"/>
</dbReference>
<dbReference type="SMART" id="SM00267">
    <property type="entry name" value="GGDEF"/>
    <property type="match status" value="1"/>
</dbReference>
<sequence length="518" mass="55399">MTNDDRPDTGHEASVEEAYLLIERAQVQHDPAAVERLSRAAVARGWADVVVLLHFARSLAGRAARVDDSAHLDAMLETAGSIGNQVLMALAIAAKASRAADRRRDAACTPSAASLLVRAVVLLDDEDSSAPVVHRAAALIEVGCVAHELGLWELAMENYTLTETVLARCTDDRWSATRRRQRLVVALNTTELALDWACALAAVGDWEGAAGRAAQALAEVPVPVGPEWPPPWVEQYRGHRGLLAAFTAGTVEPPVDGSAGEAIGAARAGDAERAALLADEATQGVGFFLPSSTRLLMLSLAAQRPGTNPAALRYGAELALLRWNDRLDRMAGMQEAVAVERRRRDHERLARDIVVDELTGLSNRRGLNAFCSSLGDARSEESACAVFMIDVDHFKAVNDGFGHEVGDLVLTRLGAILSDQIRPVDLAARLGGDEFIMILCEVQRPVAYARAQQVLDAILTHPWETIAPGLTVSVSIGVEYGGTRELSAMLSEADRGLYDAKRQGRGRVAGAVSQATPA</sequence>
<dbReference type="GO" id="GO:1902201">
    <property type="term" value="P:negative regulation of bacterial-type flagellum-dependent cell motility"/>
    <property type="evidence" value="ECO:0007669"/>
    <property type="project" value="TreeGrafter"/>
</dbReference>
<dbReference type="GO" id="GO:0043709">
    <property type="term" value="P:cell adhesion involved in single-species biofilm formation"/>
    <property type="evidence" value="ECO:0007669"/>
    <property type="project" value="TreeGrafter"/>
</dbReference>
<dbReference type="InterPro" id="IPR029787">
    <property type="entry name" value="Nucleotide_cyclase"/>
</dbReference>
<feature type="domain" description="GGDEF" evidence="1">
    <location>
        <begin position="382"/>
        <end position="513"/>
    </location>
</feature>
<reference evidence="2 3" key="1">
    <citation type="submission" date="2016-10" db="EMBL/GenBank/DDBJ databases">
        <authorList>
            <person name="de Groot N.N."/>
        </authorList>
    </citation>
    <scope>NUCLEOTIDE SEQUENCE [LARGE SCALE GENOMIC DNA]</scope>
    <source>
        <strain evidence="2 3">DSM 43019</strain>
    </source>
</reference>
<evidence type="ECO:0000313" key="2">
    <source>
        <dbReference type="EMBL" id="SFF38855.1"/>
    </source>
</evidence>
<dbReference type="Pfam" id="PF00990">
    <property type="entry name" value="GGDEF"/>
    <property type="match status" value="1"/>
</dbReference>
<dbReference type="GO" id="GO:0052621">
    <property type="term" value="F:diguanylate cyclase activity"/>
    <property type="evidence" value="ECO:0007669"/>
    <property type="project" value="TreeGrafter"/>
</dbReference>
<dbReference type="InterPro" id="IPR050469">
    <property type="entry name" value="Diguanylate_Cyclase"/>
</dbReference>
<keyword evidence="3" id="KW-1185">Reference proteome</keyword>
<proteinExistence type="predicted"/>